<feature type="non-terminal residue" evidence="1">
    <location>
        <position position="1"/>
    </location>
</feature>
<proteinExistence type="predicted"/>
<protein>
    <submittedName>
        <fullName evidence="1">Uncharacterized protein</fullName>
    </submittedName>
</protein>
<dbReference type="AlphaFoldDB" id="A0A0P7WI05"/>
<evidence type="ECO:0000313" key="1">
    <source>
        <dbReference type="EMBL" id="KPP60749.1"/>
    </source>
</evidence>
<evidence type="ECO:0000313" key="2">
    <source>
        <dbReference type="Proteomes" id="UP000034805"/>
    </source>
</evidence>
<sequence length="173" mass="19478">NSTQFLVQTIGISHLGYCSSHLSGLPSSAIKPLQLRSAHIKFRTLVRIYKTINGSDYQYPITRYTPTTLLCSSTSIHLEVPQTRGPKSKAQRINVLRRSHPLCVHAIHHPTNQSLRSMDTFGYSPTQAHKGAYRKQQRLSRKDPGTLAAMILDGEENHTCRIPVTDGNLRHPW</sequence>
<dbReference type="Proteomes" id="UP000034805">
    <property type="component" value="Unassembled WGS sequence"/>
</dbReference>
<reference evidence="1 2" key="1">
    <citation type="submission" date="2015-08" db="EMBL/GenBank/DDBJ databases">
        <title>The genome of the Asian arowana (Scleropages formosus).</title>
        <authorList>
            <person name="Tan M.H."/>
            <person name="Gan H.M."/>
            <person name="Croft L.J."/>
            <person name="Austin C.M."/>
        </authorList>
    </citation>
    <scope>NUCLEOTIDE SEQUENCE [LARGE SCALE GENOMIC DNA]</scope>
    <source>
        <strain evidence="1">Aro1</strain>
    </source>
</reference>
<comment type="caution">
    <text evidence="1">The sequence shown here is derived from an EMBL/GenBank/DDBJ whole genome shotgun (WGS) entry which is preliminary data.</text>
</comment>
<accession>A0A0P7WI05</accession>
<name>A0A0P7WI05_SCLFO</name>
<dbReference type="EMBL" id="JARO02010377">
    <property type="protein sequence ID" value="KPP60749.1"/>
    <property type="molecule type" value="Genomic_DNA"/>
</dbReference>
<organism evidence="1 2">
    <name type="scientific">Scleropages formosus</name>
    <name type="common">Asian bonytongue</name>
    <name type="synonym">Osteoglossum formosum</name>
    <dbReference type="NCBI Taxonomy" id="113540"/>
    <lineage>
        <taxon>Eukaryota</taxon>
        <taxon>Metazoa</taxon>
        <taxon>Chordata</taxon>
        <taxon>Craniata</taxon>
        <taxon>Vertebrata</taxon>
        <taxon>Euteleostomi</taxon>
        <taxon>Actinopterygii</taxon>
        <taxon>Neopterygii</taxon>
        <taxon>Teleostei</taxon>
        <taxon>Osteoglossocephala</taxon>
        <taxon>Osteoglossomorpha</taxon>
        <taxon>Osteoglossiformes</taxon>
        <taxon>Osteoglossidae</taxon>
        <taxon>Scleropages</taxon>
    </lineage>
</organism>
<gene>
    <name evidence="1" type="ORF">Z043_121222</name>
</gene>